<dbReference type="InterPro" id="IPR000182">
    <property type="entry name" value="GNAT_dom"/>
</dbReference>
<organism evidence="5 6">
    <name type="scientific">Anaerococcus degeneri</name>
    <dbReference type="NCBI Taxonomy" id="361500"/>
    <lineage>
        <taxon>Bacteria</taxon>
        <taxon>Bacillati</taxon>
        <taxon>Bacillota</taxon>
        <taxon>Tissierellia</taxon>
        <taxon>Tissierellales</taxon>
        <taxon>Peptoniphilaceae</taxon>
        <taxon>Anaerococcus</taxon>
    </lineage>
</organism>
<dbReference type="EMBL" id="JAIWIY010000001">
    <property type="protein sequence ID" value="MCA2097056.1"/>
    <property type="molecule type" value="Genomic_DNA"/>
</dbReference>
<evidence type="ECO:0000256" key="2">
    <source>
        <dbReference type="ARBA" id="ARBA00023315"/>
    </source>
</evidence>
<protein>
    <submittedName>
        <fullName evidence="5">GNAT family N-acetyltransferase</fullName>
    </submittedName>
</protein>
<dbReference type="Proteomes" id="UP001198374">
    <property type="component" value="Unassembled WGS sequence"/>
</dbReference>
<dbReference type="PANTHER" id="PTHR43792:SF8">
    <property type="entry name" value="[RIBOSOMAL PROTEIN US5]-ALANINE N-ACETYLTRANSFERASE"/>
    <property type="match status" value="1"/>
</dbReference>
<evidence type="ECO:0000313" key="6">
    <source>
        <dbReference type="Proteomes" id="UP001198374"/>
    </source>
</evidence>
<keyword evidence="1" id="KW-0808">Transferase</keyword>
<evidence type="ECO:0000256" key="1">
    <source>
        <dbReference type="ARBA" id="ARBA00022679"/>
    </source>
</evidence>
<accession>A0ABS7YZA9</accession>
<dbReference type="Gene3D" id="3.40.630.30">
    <property type="match status" value="1"/>
</dbReference>
<dbReference type="PROSITE" id="PS51186">
    <property type="entry name" value="GNAT"/>
    <property type="match status" value="1"/>
</dbReference>
<reference evidence="6" key="1">
    <citation type="submission" date="2023-07" db="EMBL/GenBank/DDBJ databases">
        <title>FDA dAtabase for Regulatory Grade micrObial Sequences (FDA-ARGOS): Supporting development and validation of Infectious Disease Dx tests.</title>
        <authorList>
            <person name="Sproer C."/>
            <person name="Gronow S."/>
            <person name="Severitt S."/>
            <person name="Schroder I."/>
            <person name="Tallon L."/>
            <person name="Sadzewicz L."/>
            <person name="Zhao X."/>
            <person name="Boylan J."/>
            <person name="Ott S."/>
            <person name="Bowen H."/>
            <person name="Vavikolanu K."/>
            <person name="Hazen T."/>
            <person name="Aluvathingal J."/>
            <person name="Nadendla S."/>
            <person name="Lowell S."/>
            <person name="Myers T."/>
            <person name="Yan Y."/>
        </authorList>
    </citation>
    <scope>NUCLEOTIDE SEQUENCE [LARGE SCALE GENOMIC DNA]</scope>
    <source>
        <strain evidence="6">FDAARGOS_1538</strain>
    </source>
</reference>
<sequence>MDIKVDFTDLLIKTDRFVLRPFKDCDLEDFYEYAKTPGLGEMAGWPHHESIDDTRKVLERFKKNKDVLAIEKDGKVIGSIGLHPVDDEFYKDFEDGKGKEIGFVLSEDFQRQKIMTEAVKALMKYAFEDLDLDFISAGYFRNNFKSRAFQKKLGFTYYGSHIVKIPLGILAPIHQTIFTKEDYQNNKIGSVEEKKNPKASEELVFKSDCEIIKRLNFEKENEFVSKNTENSYYLVVIEGRVRVISENKEYTYFPADALRIKKGQDFKIISRSIAKVVLIEVTGHHE</sequence>
<keyword evidence="6" id="KW-1185">Reference proteome</keyword>
<evidence type="ECO:0000259" key="4">
    <source>
        <dbReference type="PROSITE" id="PS51186"/>
    </source>
</evidence>
<dbReference type="CDD" id="cd04301">
    <property type="entry name" value="NAT_SF"/>
    <property type="match status" value="1"/>
</dbReference>
<evidence type="ECO:0000313" key="5">
    <source>
        <dbReference type="EMBL" id="MCA2097056.1"/>
    </source>
</evidence>
<dbReference type="Gene3D" id="2.60.120.10">
    <property type="entry name" value="Jelly Rolls"/>
    <property type="match status" value="1"/>
</dbReference>
<dbReference type="InterPro" id="IPR014710">
    <property type="entry name" value="RmlC-like_jellyroll"/>
</dbReference>
<dbReference type="InterPro" id="IPR016181">
    <property type="entry name" value="Acyl_CoA_acyltransferase"/>
</dbReference>
<proteinExistence type="inferred from homology"/>
<dbReference type="InterPro" id="IPR051531">
    <property type="entry name" value="N-acetyltransferase"/>
</dbReference>
<comment type="caution">
    <text evidence="5">The sequence shown here is derived from an EMBL/GenBank/DDBJ whole genome shotgun (WGS) entry which is preliminary data.</text>
</comment>
<evidence type="ECO:0000256" key="3">
    <source>
        <dbReference type="ARBA" id="ARBA00038502"/>
    </source>
</evidence>
<name>A0ABS7YZA9_9FIRM</name>
<comment type="similarity">
    <text evidence="3">Belongs to the acetyltransferase family. RimJ subfamily.</text>
</comment>
<dbReference type="RefSeq" id="WP_209771540.1">
    <property type="nucleotide sequence ID" value="NZ_JAGGLO010000001.1"/>
</dbReference>
<dbReference type="PANTHER" id="PTHR43792">
    <property type="entry name" value="GNAT FAMILY, PUTATIVE (AFU_ORTHOLOGUE AFUA_3G00765)-RELATED-RELATED"/>
    <property type="match status" value="1"/>
</dbReference>
<gene>
    <name evidence="5" type="ORF">LDJ82_09140</name>
</gene>
<dbReference type="SUPFAM" id="SSF55729">
    <property type="entry name" value="Acyl-CoA N-acyltransferases (Nat)"/>
    <property type="match status" value="1"/>
</dbReference>
<feature type="domain" description="N-acetyltransferase" evidence="4">
    <location>
        <begin position="17"/>
        <end position="172"/>
    </location>
</feature>
<dbReference type="Pfam" id="PF13302">
    <property type="entry name" value="Acetyltransf_3"/>
    <property type="match status" value="1"/>
</dbReference>
<keyword evidence="2" id="KW-0012">Acyltransferase</keyword>